<evidence type="ECO:0000256" key="1">
    <source>
        <dbReference type="SAM" id="MobiDB-lite"/>
    </source>
</evidence>
<organism evidence="2 3">
    <name type="scientific">Vespula pensylvanica</name>
    <name type="common">Western yellow jacket</name>
    <name type="synonym">Wasp</name>
    <dbReference type="NCBI Taxonomy" id="30213"/>
    <lineage>
        <taxon>Eukaryota</taxon>
        <taxon>Metazoa</taxon>
        <taxon>Ecdysozoa</taxon>
        <taxon>Arthropoda</taxon>
        <taxon>Hexapoda</taxon>
        <taxon>Insecta</taxon>
        <taxon>Pterygota</taxon>
        <taxon>Neoptera</taxon>
        <taxon>Endopterygota</taxon>
        <taxon>Hymenoptera</taxon>
        <taxon>Apocrita</taxon>
        <taxon>Aculeata</taxon>
        <taxon>Vespoidea</taxon>
        <taxon>Vespidae</taxon>
        <taxon>Vespinae</taxon>
        <taxon>Vespula</taxon>
    </lineage>
</organism>
<accession>A0A834NQP6</accession>
<keyword evidence="3" id="KW-1185">Reference proteome</keyword>
<dbReference type="Proteomes" id="UP000600918">
    <property type="component" value="Unassembled WGS sequence"/>
</dbReference>
<evidence type="ECO:0000313" key="2">
    <source>
        <dbReference type="EMBL" id="KAF7415718.1"/>
    </source>
</evidence>
<comment type="caution">
    <text evidence="2">The sequence shown here is derived from an EMBL/GenBank/DDBJ whole genome shotgun (WGS) entry which is preliminary data.</text>
</comment>
<gene>
    <name evidence="2" type="ORF">H0235_012310</name>
</gene>
<sequence length="134" mass="14771">MALKTTSNKTRAALGTEAEETDAAVDVKLDKKNKLCSSSSLQVIEQTFKPSNLHNRDDLPETQNDPIHLSDEDTCHRDEERGTVHIDVAPNREDESGDSGIDPELLGHQSKSNGECSSPVQSYVRETPAQRSRL</sequence>
<protein>
    <submittedName>
        <fullName evidence="2">Uncharacterized protein</fullName>
    </submittedName>
</protein>
<reference evidence="2" key="1">
    <citation type="journal article" date="2020" name="G3 (Bethesda)">
        <title>High-Quality Assemblies for Three Invasive Social Wasps from the &lt;i&gt;Vespula&lt;/i&gt; Genus.</title>
        <authorList>
            <person name="Harrop T.W.R."/>
            <person name="Guhlin J."/>
            <person name="McLaughlin G.M."/>
            <person name="Permina E."/>
            <person name="Stockwell P."/>
            <person name="Gilligan J."/>
            <person name="Le Lec M.F."/>
            <person name="Gruber M.A.M."/>
            <person name="Quinn O."/>
            <person name="Lovegrove M."/>
            <person name="Duncan E.J."/>
            <person name="Remnant E.J."/>
            <person name="Van Eeckhoven J."/>
            <person name="Graham B."/>
            <person name="Knapp R.A."/>
            <person name="Langford K.W."/>
            <person name="Kronenberg Z."/>
            <person name="Press M.O."/>
            <person name="Eacker S.M."/>
            <person name="Wilson-Rankin E.E."/>
            <person name="Purcell J."/>
            <person name="Lester P.J."/>
            <person name="Dearden P.K."/>
        </authorList>
    </citation>
    <scope>NUCLEOTIDE SEQUENCE</scope>
    <source>
        <strain evidence="2">Volc-1</strain>
    </source>
</reference>
<feature type="region of interest" description="Disordered" evidence="1">
    <location>
        <begin position="1"/>
        <end position="21"/>
    </location>
</feature>
<proteinExistence type="predicted"/>
<name>A0A834NQP6_VESPE</name>
<evidence type="ECO:0000313" key="3">
    <source>
        <dbReference type="Proteomes" id="UP000600918"/>
    </source>
</evidence>
<feature type="compositionally biased region" description="Polar residues" evidence="1">
    <location>
        <begin position="109"/>
        <end position="121"/>
    </location>
</feature>
<dbReference type="EMBL" id="JACSDY010000011">
    <property type="protein sequence ID" value="KAF7415718.1"/>
    <property type="molecule type" value="Genomic_DNA"/>
</dbReference>
<dbReference type="AlphaFoldDB" id="A0A834NQP6"/>
<feature type="compositionally biased region" description="Basic and acidic residues" evidence="1">
    <location>
        <begin position="68"/>
        <end position="94"/>
    </location>
</feature>
<feature type="compositionally biased region" description="Polar residues" evidence="1">
    <location>
        <begin position="1"/>
        <end position="10"/>
    </location>
</feature>
<feature type="region of interest" description="Disordered" evidence="1">
    <location>
        <begin position="47"/>
        <end position="134"/>
    </location>
</feature>